<evidence type="ECO:0000259" key="17">
    <source>
        <dbReference type="PROSITE" id="PS50191"/>
    </source>
</evidence>
<dbReference type="GO" id="GO:0043001">
    <property type="term" value="P:Golgi to plasma membrane protein transport"/>
    <property type="evidence" value="ECO:0007669"/>
    <property type="project" value="TreeGrafter"/>
</dbReference>
<evidence type="ECO:0000256" key="3">
    <source>
        <dbReference type="ARBA" id="ARBA00006667"/>
    </source>
</evidence>
<dbReference type="InterPro" id="IPR036273">
    <property type="entry name" value="CRAL/TRIO_N_dom_sf"/>
</dbReference>
<keyword evidence="7" id="KW-0479">Metal-binding</keyword>
<evidence type="ECO:0000256" key="4">
    <source>
        <dbReference type="ARBA" id="ARBA00022448"/>
    </source>
</evidence>
<feature type="region of interest" description="Disordered" evidence="16">
    <location>
        <begin position="32"/>
        <end position="97"/>
    </location>
</feature>
<dbReference type="GO" id="GO:0005789">
    <property type="term" value="C:endoplasmic reticulum membrane"/>
    <property type="evidence" value="ECO:0007669"/>
    <property type="project" value="UniProtKB-SubCell"/>
</dbReference>
<evidence type="ECO:0000256" key="7">
    <source>
        <dbReference type="ARBA" id="ARBA00022723"/>
    </source>
</evidence>
<evidence type="ECO:0000256" key="9">
    <source>
        <dbReference type="ARBA" id="ARBA00022848"/>
    </source>
</evidence>
<dbReference type="Gene3D" id="3.40.525.10">
    <property type="entry name" value="CRAL-TRIO lipid binding domain"/>
    <property type="match status" value="1"/>
</dbReference>
<name>A0A5C3M584_9AGAR</name>
<feature type="region of interest" description="Disordered" evidence="16">
    <location>
        <begin position="1"/>
        <end position="20"/>
    </location>
</feature>
<dbReference type="GO" id="GO:0005829">
    <property type="term" value="C:cytosol"/>
    <property type="evidence" value="ECO:0007669"/>
    <property type="project" value="TreeGrafter"/>
</dbReference>
<feature type="domain" description="CRAL-TRIO" evidence="17">
    <location>
        <begin position="184"/>
        <end position="359"/>
    </location>
</feature>
<dbReference type="SMART" id="SM00516">
    <property type="entry name" value="SEC14"/>
    <property type="match status" value="1"/>
</dbReference>
<dbReference type="OrthoDB" id="75724at2759"/>
<protein>
    <recommendedName>
        <fullName evidence="15">Phosphatidylinositol transfer protein SFH5</fullName>
        <shortName evidence="15">PITP SFH5</shortName>
    </recommendedName>
</protein>
<comment type="similarity">
    <text evidence="3 15">Belongs to the SFH5 family.</text>
</comment>
<dbReference type="InterPro" id="IPR036865">
    <property type="entry name" value="CRAL-TRIO_dom_sf"/>
</dbReference>
<dbReference type="GO" id="GO:0017157">
    <property type="term" value="P:regulation of exocytosis"/>
    <property type="evidence" value="ECO:0007669"/>
    <property type="project" value="TreeGrafter"/>
</dbReference>
<evidence type="ECO:0000313" key="19">
    <source>
        <dbReference type="Proteomes" id="UP000308652"/>
    </source>
</evidence>
<comment type="function">
    <text evidence="14">Non-classical phosphatidylinositol (PtdIns) transfer protein (PITP), which exhibits PtdIns-binding/transfer activity in the absence of detectable PtdCho-binding/transfer activity. Regulates PtdIns(4,5)P2 homeostasis at the plasma membrane. Heme-binding protein that may play a role in organic oxidant-induced stress responses.</text>
</comment>
<evidence type="ECO:0000256" key="1">
    <source>
        <dbReference type="ARBA" id="ARBA00001970"/>
    </source>
</evidence>
<evidence type="ECO:0000256" key="16">
    <source>
        <dbReference type="SAM" id="MobiDB-lite"/>
    </source>
</evidence>
<dbReference type="CDD" id="cd00170">
    <property type="entry name" value="SEC14"/>
    <property type="match status" value="1"/>
</dbReference>
<dbReference type="GO" id="GO:0046872">
    <property type="term" value="F:metal ion binding"/>
    <property type="evidence" value="ECO:0007669"/>
    <property type="project" value="UniProtKB-KW"/>
</dbReference>
<dbReference type="InterPro" id="IPR001251">
    <property type="entry name" value="CRAL-TRIO_dom"/>
</dbReference>
<dbReference type="GO" id="GO:0008526">
    <property type="term" value="F:phosphatidylinositol transfer activity"/>
    <property type="evidence" value="ECO:0007669"/>
    <property type="project" value="UniProtKB-UniRule"/>
</dbReference>
<evidence type="ECO:0000256" key="10">
    <source>
        <dbReference type="ARBA" id="ARBA00023004"/>
    </source>
</evidence>
<evidence type="ECO:0000256" key="11">
    <source>
        <dbReference type="ARBA" id="ARBA00023055"/>
    </source>
</evidence>
<dbReference type="STRING" id="68775.A0A5C3M584"/>
<dbReference type="PROSITE" id="PS50191">
    <property type="entry name" value="CRAL_TRIO"/>
    <property type="match status" value="1"/>
</dbReference>
<dbReference type="PANTHER" id="PTHR47669">
    <property type="entry name" value="PHOSPHATIDYLINOSITOL TRANSFER PROTEIN SFH5"/>
    <property type="match status" value="1"/>
</dbReference>
<dbReference type="PANTHER" id="PTHR47669:SF1">
    <property type="entry name" value="PHOSPHATIDYLINOSITOL TRANSFER PROTEIN SFH5"/>
    <property type="match status" value="1"/>
</dbReference>
<keyword evidence="9 15" id="KW-0492">Microsome</keyword>
<keyword evidence="10" id="KW-0408">Iron</keyword>
<sequence length="359" mass="38966">MSPAQPEPAQAPVAATPAPTAVATTAPVVPSTAPIAAPTEPPAAAPTAAAVTSSTVPPTATETAAAAPSTTAPVAATDKKPSTAAADEKPEPQNPLTERFSEAEWTALKAFRAELPNILAEAYPDKPNAKVTPITLWGVKIDPNVKDARASVVLMKFLRARNLSVRDATDMFVSTLRWRESFNIEAALEEKFPEDIFGQLGHVYGHDKEGRPVVYNLYGANKDLKAVFGDVQRFIRWRVALMERSVALLDFREIDQTIQIHDYEGVSLSSRDANSKSAASEATNIFQSHYPELLYKKFFINVPTLLNWIFWAFKPLISANTLAKMTVVGTGHHALKKVLLPHINASDLPERYGGEAKAF</sequence>
<dbReference type="GO" id="GO:0032541">
    <property type="term" value="C:cortical endoplasmic reticulum"/>
    <property type="evidence" value="ECO:0007669"/>
    <property type="project" value="TreeGrafter"/>
</dbReference>
<feature type="compositionally biased region" description="Low complexity" evidence="16">
    <location>
        <begin position="45"/>
        <end position="76"/>
    </location>
</feature>
<reference evidence="18 19" key="1">
    <citation type="journal article" date="2019" name="Nat. Ecol. Evol.">
        <title>Megaphylogeny resolves global patterns of mushroom evolution.</title>
        <authorList>
            <person name="Varga T."/>
            <person name="Krizsan K."/>
            <person name="Foldi C."/>
            <person name="Dima B."/>
            <person name="Sanchez-Garcia M."/>
            <person name="Sanchez-Ramirez S."/>
            <person name="Szollosi G.J."/>
            <person name="Szarkandi J.G."/>
            <person name="Papp V."/>
            <person name="Albert L."/>
            <person name="Andreopoulos W."/>
            <person name="Angelini C."/>
            <person name="Antonin V."/>
            <person name="Barry K.W."/>
            <person name="Bougher N.L."/>
            <person name="Buchanan P."/>
            <person name="Buyck B."/>
            <person name="Bense V."/>
            <person name="Catcheside P."/>
            <person name="Chovatia M."/>
            <person name="Cooper J."/>
            <person name="Damon W."/>
            <person name="Desjardin D."/>
            <person name="Finy P."/>
            <person name="Geml J."/>
            <person name="Haridas S."/>
            <person name="Hughes K."/>
            <person name="Justo A."/>
            <person name="Karasinski D."/>
            <person name="Kautmanova I."/>
            <person name="Kiss B."/>
            <person name="Kocsube S."/>
            <person name="Kotiranta H."/>
            <person name="LaButti K.M."/>
            <person name="Lechner B.E."/>
            <person name="Liimatainen K."/>
            <person name="Lipzen A."/>
            <person name="Lukacs Z."/>
            <person name="Mihaltcheva S."/>
            <person name="Morgado L.N."/>
            <person name="Niskanen T."/>
            <person name="Noordeloos M.E."/>
            <person name="Ohm R.A."/>
            <person name="Ortiz-Santana B."/>
            <person name="Ovrebo C."/>
            <person name="Racz N."/>
            <person name="Riley R."/>
            <person name="Savchenko A."/>
            <person name="Shiryaev A."/>
            <person name="Soop K."/>
            <person name="Spirin V."/>
            <person name="Szebenyi C."/>
            <person name="Tomsovsky M."/>
            <person name="Tulloss R.E."/>
            <person name="Uehling J."/>
            <person name="Grigoriev I.V."/>
            <person name="Vagvolgyi C."/>
            <person name="Papp T."/>
            <person name="Martin F.M."/>
            <person name="Miettinen O."/>
            <person name="Hibbett D.S."/>
            <person name="Nagy L.G."/>
        </authorList>
    </citation>
    <scope>NUCLEOTIDE SEQUENCE [LARGE SCALE GENOMIC DNA]</scope>
    <source>
        <strain evidence="18 19">CBS 166.37</strain>
    </source>
</reference>
<dbReference type="SUPFAM" id="SSF46938">
    <property type="entry name" value="CRAL/TRIO N-terminal domain"/>
    <property type="match status" value="1"/>
</dbReference>
<dbReference type="Pfam" id="PF00650">
    <property type="entry name" value="CRAL_TRIO"/>
    <property type="match status" value="1"/>
</dbReference>
<evidence type="ECO:0000256" key="13">
    <source>
        <dbReference type="ARBA" id="ARBA00024146"/>
    </source>
</evidence>
<proteinExistence type="inferred from homology"/>
<accession>A0A5C3M584</accession>
<keyword evidence="11 15" id="KW-0445">Lipid transport</keyword>
<comment type="cofactor">
    <cofactor evidence="1">
        <name>heme b</name>
        <dbReference type="ChEBI" id="CHEBI:60344"/>
    </cofactor>
</comment>
<keyword evidence="19" id="KW-1185">Reference proteome</keyword>
<evidence type="ECO:0000256" key="15">
    <source>
        <dbReference type="RuleBase" id="RU367059"/>
    </source>
</evidence>
<dbReference type="EMBL" id="ML213598">
    <property type="protein sequence ID" value="TFK39893.1"/>
    <property type="molecule type" value="Genomic_DNA"/>
</dbReference>
<evidence type="ECO:0000256" key="14">
    <source>
        <dbReference type="ARBA" id="ARBA00024180"/>
    </source>
</evidence>
<dbReference type="AlphaFoldDB" id="A0A5C3M584"/>
<evidence type="ECO:0000256" key="5">
    <source>
        <dbReference type="ARBA" id="ARBA00022490"/>
    </source>
</evidence>
<dbReference type="InterPro" id="IPR042938">
    <property type="entry name" value="Sfh5"/>
</dbReference>
<gene>
    <name evidence="18" type="ORF">BDQ12DRAFT_603497</name>
</gene>
<feature type="compositionally biased region" description="Basic and acidic residues" evidence="16">
    <location>
        <begin position="77"/>
        <end position="91"/>
    </location>
</feature>
<dbReference type="Proteomes" id="UP000308652">
    <property type="component" value="Unassembled WGS sequence"/>
</dbReference>
<comment type="catalytic activity">
    <reaction evidence="13">
        <text>a 1,2-diacyl-sn-glycero-3-phospho-(1D-myo-inositol)(in) = a 1,2-diacyl-sn-glycero-3-phospho-(1D-myo-inositol)(out)</text>
        <dbReference type="Rhea" id="RHEA:38691"/>
        <dbReference type="ChEBI" id="CHEBI:57880"/>
    </reaction>
    <physiologicalReaction direction="left-to-right" evidence="13">
        <dbReference type="Rhea" id="RHEA:38692"/>
    </physiologicalReaction>
</comment>
<evidence type="ECO:0000256" key="6">
    <source>
        <dbReference type="ARBA" id="ARBA00022617"/>
    </source>
</evidence>
<dbReference type="GO" id="GO:0005886">
    <property type="term" value="C:plasma membrane"/>
    <property type="evidence" value="ECO:0007669"/>
    <property type="project" value="TreeGrafter"/>
</dbReference>
<organism evidence="18 19">
    <name type="scientific">Crucibulum laeve</name>
    <dbReference type="NCBI Taxonomy" id="68775"/>
    <lineage>
        <taxon>Eukaryota</taxon>
        <taxon>Fungi</taxon>
        <taxon>Dikarya</taxon>
        <taxon>Basidiomycota</taxon>
        <taxon>Agaricomycotina</taxon>
        <taxon>Agaricomycetes</taxon>
        <taxon>Agaricomycetidae</taxon>
        <taxon>Agaricales</taxon>
        <taxon>Agaricineae</taxon>
        <taxon>Nidulariaceae</taxon>
        <taxon>Crucibulum</taxon>
    </lineage>
</organism>
<keyword evidence="12 15" id="KW-0472">Membrane</keyword>
<evidence type="ECO:0000256" key="2">
    <source>
        <dbReference type="ARBA" id="ARBA00004406"/>
    </source>
</evidence>
<evidence type="ECO:0000256" key="8">
    <source>
        <dbReference type="ARBA" id="ARBA00022824"/>
    </source>
</evidence>
<keyword evidence="6" id="KW-0349">Heme</keyword>
<keyword evidence="4 15" id="KW-0813">Transport</keyword>
<evidence type="ECO:0000256" key="12">
    <source>
        <dbReference type="ARBA" id="ARBA00023136"/>
    </source>
</evidence>
<keyword evidence="5 15" id="KW-0963">Cytoplasm</keyword>
<dbReference type="SUPFAM" id="SSF52087">
    <property type="entry name" value="CRAL/TRIO domain"/>
    <property type="match status" value="1"/>
</dbReference>
<keyword evidence="8 15" id="KW-0256">Endoplasmic reticulum</keyword>
<comment type="subcellular location">
    <subcellularLocation>
        <location evidence="15">Cytoplasm</location>
    </subcellularLocation>
    <subcellularLocation>
        <location evidence="2 15">Endoplasmic reticulum membrane</location>
        <topology evidence="2 15">Peripheral membrane protein</topology>
    </subcellularLocation>
    <subcellularLocation>
        <location evidence="15">Microsome membrane</location>
        <topology evidence="15">Peripheral membrane protein</topology>
    </subcellularLocation>
</comment>
<evidence type="ECO:0000313" key="18">
    <source>
        <dbReference type="EMBL" id="TFK39893.1"/>
    </source>
</evidence>